<dbReference type="SMART" id="SM00112">
    <property type="entry name" value="CA"/>
    <property type="match status" value="2"/>
</dbReference>
<feature type="domain" description="Cadherin" evidence="3">
    <location>
        <begin position="761"/>
        <end position="862"/>
    </location>
</feature>
<evidence type="ECO:0000256" key="1">
    <source>
        <dbReference type="ARBA" id="ARBA00022692"/>
    </source>
</evidence>
<dbReference type="InterPro" id="IPR026341">
    <property type="entry name" value="T9SS_type_B"/>
</dbReference>
<reference evidence="4 5" key="1">
    <citation type="submission" date="2019-11" db="EMBL/GenBank/DDBJ databases">
        <title>Pedobacter sp. HMF7647 Genome sequencing and assembly.</title>
        <authorList>
            <person name="Kang H."/>
            <person name="Kim H."/>
            <person name="Joh K."/>
        </authorList>
    </citation>
    <scope>NUCLEOTIDE SEQUENCE [LARGE SCALE GENOMIC DNA]</scope>
    <source>
        <strain evidence="4 5">HMF7647</strain>
    </source>
</reference>
<evidence type="ECO:0000313" key="5">
    <source>
        <dbReference type="Proteomes" id="UP000466586"/>
    </source>
</evidence>
<gene>
    <name evidence="4" type="ORF">GS399_15820</name>
</gene>
<keyword evidence="5" id="KW-1185">Reference proteome</keyword>
<dbReference type="GO" id="GO:0005509">
    <property type="term" value="F:calcium ion binding"/>
    <property type="evidence" value="ECO:0007669"/>
    <property type="project" value="InterPro"/>
</dbReference>
<comment type="caution">
    <text evidence="4">The sequence shown here is derived from an EMBL/GenBank/DDBJ whole genome shotgun (WGS) entry which is preliminary data.</text>
</comment>
<organism evidence="4 5">
    <name type="scientific">Hufsiella arboris</name>
    <dbReference type="NCBI Taxonomy" id="2695275"/>
    <lineage>
        <taxon>Bacteria</taxon>
        <taxon>Pseudomonadati</taxon>
        <taxon>Bacteroidota</taxon>
        <taxon>Sphingobacteriia</taxon>
        <taxon>Sphingobacteriales</taxon>
        <taxon>Sphingobacteriaceae</taxon>
        <taxon>Hufsiella</taxon>
    </lineage>
</organism>
<dbReference type="CDD" id="cd11304">
    <property type="entry name" value="Cadherin_repeat"/>
    <property type="match status" value="2"/>
</dbReference>
<keyword evidence="1" id="KW-0812">Transmembrane</keyword>
<dbReference type="EMBL" id="WVHT01000007">
    <property type="protein sequence ID" value="MXV52443.1"/>
    <property type="molecule type" value="Genomic_DNA"/>
</dbReference>
<dbReference type="PANTHER" id="PTHR24026:SF126">
    <property type="entry name" value="PROTOCADHERIN FAT 4"/>
    <property type="match status" value="1"/>
</dbReference>
<dbReference type="PANTHER" id="PTHR24026">
    <property type="entry name" value="FAT ATYPICAL CADHERIN-RELATED"/>
    <property type="match status" value="1"/>
</dbReference>
<dbReference type="NCBIfam" id="TIGR04131">
    <property type="entry name" value="Bac_Flav_CTERM"/>
    <property type="match status" value="1"/>
</dbReference>
<proteinExistence type="predicted"/>
<dbReference type="AlphaFoldDB" id="A0A7K1YCY6"/>
<dbReference type="Proteomes" id="UP000466586">
    <property type="component" value="Unassembled WGS sequence"/>
</dbReference>
<sequence length="1232" mass="127839">MKIKLTLLIFLLVILNSGLPLTTSIAKPLGDPAPSKPIVTIVEPDCTTATGTITVTNPLTGAGLYFSINGSSYTNTTGIFKNLVPGTYSVTYKDASGKISQASKVCIHKQPAKPSKPVASVTQPTCKTATGTVKVTAPAPAAGLTYSIDGITYANTSGVFTGLVSGNYTITVKNAAGCISAETKVCVHPQPSTPVKPTITVVETNCTTATGSIRITSPVPASGQTYSINGSTYLNVGGVFKNLVPGNYSVTYKTASGCISAPAIVSIHPQPQTPAKPTVQLTQPDCITATGIIRITSPAPATGQTYSINGTTYQNIGGVFKNLKPGNYLVSVKGPDGCISDVTKVCIHAQPAKPSKPVATVKQPDCNRATGVIKVSLPAATNGTTYSLDGVSYSNTTGVFNDVSSGVYSVTARNAAGCTSDTTKICVHKQPQAPDAPVVAVTQPDCTTSTGIIRINSPAPATGQTYSINGTTYQNVGGVFKNLAAGKYMVTVKSAAGCISDATEVTILKQTLPQKPVLALTQPNCSTTTGAIKITSPIPADGQTYSVDGLTYDNTSGVFENLVPGMYKVTVKNSSGCISTVTEACLHKQEIPSSPVLAVTQPDCSLATGSIRISSPAPAAGQTYSINGSIYLNVSGVFKNLLPGTYPVTVKNAAGCISAAVEVVINQQPSTPTAPVLVVAQPTYQIATGTITVIAPAPEAGITYSIDGSDFSNTSGVFTGLQPGNYMVSIKTAAGCISTAENVTISTQPVPPAPPVNNKPVIAPATFTIVEKLPVGTYVGTPEASDPDAGTTFSSWTLVNGNDNNAFAINPATGIITVANSEVLDFESRQVFHLGVTVSDGTNVSELQVVTVKLINVNEPPVDIALSNSQIYENNANGAVIGKFSSVDYDSSSGFVYSLVPGPGSGGNASFDIDNSGNLLAAASFDYESQNSYSIRVRSTDNSGEYFEKLFNINVLDVNEAPQIAAISDQAICYDASEKSLSISGLSAGPEAGQQIELAASADNAAMFDKLSVIKVNGTSGELVYKLKSGATGTAWITLSVTDNGGVDHGGINTAFSKFKITVTAPPVAKISSEKSLSISKGDDIILKAEGGSTYKWSAANGIIGGTDAAELKVRPQETTTYWVTVSNVSGCSSIAQITVIVKEDYALIPNNVITPNNDGNNDTWVVKNIDYYKDNKVDVFDRAGRLVYSASGYNNSWDGSFDGKPLTQGTYYYIITFKNVGALKGFITVIR</sequence>
<dbReference type="Gene3D" id="2.60.40.60">
    <property type="entry name" value="Cadherins"/>
    <property type="match status" value="2"/>
</dbReference>
<keyword evidence="2" id="KW-0472">Membrane</keyword>
<dbReference type="PROSITE" id="PS50268">
    <property type="entry name" value="CADHERIN_2"/>
    <property type="match status" value="2"/>
</dbReference>
<keyword evidence="2" id="KW-1133">Transmembrane helix</keyword>
<evidence type="ECO:0000259" key="3">
    <source>
        <dbReference type="PROSITE" id="PS50268"/>
    </source>
</evidence>
<evidence type="ECO:0000313" key="4">
    <source>
        <dbReference type="EMBL" id="MXV52443.1"/>
    </source>
</evidence>
<dbReference type="InterPro" id="IPR002126">
    <property type="entry name" value="Cadherin-like_dom"/>
</dbReference>
<dbReference type="GO" id="GO:0005886">
    <property type="term" value="C:plasma membrane"/>
    <property type="evidence" value="ECO:0007669"/>
    <property type="project" value="UniProtKB-SubCell"/>
</dbReference>
<name>A0A7K1YCY6_9SPHI</name>
<accession>A0A7K1YCY6</accession>
<dbReference type="Pfam" id="PF13585">
    <property type="entry name" value="CHU_C"/>
    <property type="match status" value="1"/>
</dbReference>
<dbReference type="Pfam" id="PF00028">
    <property type="entry name" value="Cadherin"/>
    <property type="match status" value="2"/>
</dbReference>
<dbReference type="GO" id="GO:0007156">
    <property type="term" value="P:homophilic cell adhesion via plasma membrane adhesion molecules"/>
    <property type="evidence" value="ECO:0007669"/>
    <property type="project" value="InterPro"/>
</dbReference>
<protein>
    <submittedName>
        <fullName evidence="4">T9SS type B sorting domain-containing protein</fullName>
    </submittedName>
</protein>
<dbReference type="RefSeq" id="WP_160845610.1">
    <property type="nucleotide sequence ID" value="NZ_WVHT01000007.1"/>
</dbReference>
<dbReference type="InterPro" id="IPR015919">
    <property type="entry name" value="Cadherin-like_sf"/>
</dbReference>
<dbReference type="PRINTS" id="PR00205">
    <property type="entry name" value="CADHERIN"/>
</dbReference>
<dbReference type="SUPFAM" id="SSF49313">
    <property type="entry name" value="Cadherin-like"/>
    <property type="match status" value="2"/>
</dbReference>
<feature type="domain" description="Cadherin" evidence="3">
    <location>
        <begin position="863"/>
        <end position="964"/>
    </location>
</feature>
<evidence type="ECO:0000256" key="2">
    <source>
        <dbReference type="ARBA" id="ARBA00022989"/>
    </source>
</evidence>